<dbReference type="RefSeq" id="WP_306684231.1">
    <property type="nucleotide sequence ID" value="NZ_JAVDKR010000010.1"/>
</dbReference>
<reference evidence="2 3" key="1">
    <citation type="submission" date="2023-08" db="EMBL/GenBank/DDBJ databases">
        <authorList>
            <person name="Dale J."/>
        </authorList>
    </citation>
    <scope>NUCLEOTIDE SEQUENCE [LARGE SCALE GENOMIC DNA]</scope>
    <source>
        <strain evidence="2 3">2023EL-00788</strain>
    </source>
</reference>
<accession>A0AAW8HFK1</accession>
<dbReference type="AlphaFoldDB" id="A0AAW8HFK1"/>
<proteinExistence type="predicted"/>
<dbReference type="InterPro" id="IPR057522">
    <property type="entry name" value="HofO_C"/>
</dbReference>
<dbReference type="Proteomes" id="UP001225042">
    <property type="component" value="Unassembled WGS sequence"/>
</dbReference>
<dbReference type="EMBL" id="JAVDKS010000010">
    <property type="protein sequence ID" value="MDQ2258567.1"/>
    <property type="molecule type" value="Genomic_DNA"/>
</dbReference>
<evidence type="ECO:0000313" key="3">
    <source>
        <dbReference type="Proteomes" id="UP001225042"/>
    </source>
</evidence>
<protein>
    <recommendedName>
        <fullName evidence="1">DNA utilization protein HofO C-terminal domain-containing protein</fullName>
    </recommendedName>
</protein>
<gene>
    <name evidence="2" type="ORF">RBJ67_20785</name>
</gene>
<evidence type="ECO:0000259" key="1">
    <source>
        <dbReference type="Pfam" id="PF25319"/>
    </source>
</evidence>
<keyword evidence="3" id="KW-1185">Reference proteome</keyword>
<organism evidence="2 3">
    <name type="scientific">Enterobacter soli</name>
    <dbReference type="NCBI Taxonomy" id="885040"/>
    <lineage>
        <taxon>Bacteria</taxon>
        <taxon>Pseudomonadati</taxon>
        <taxon>Pseudomonadota</taxon>
        <taxon>Gammaproteobacteria</taxon>
        <taxon>Enterobacterales</taxon>
        <taxon>Enterobacteriaceae</taxon>
        <taxon>Enterobacter</taxon>
    </lineage>
</organism>
<sequence length="128" mass="14226">MLAFVAWGAGVKPLHSRQGALNAQLANTLRTRAALWTTALCYSPVAEQSRAQIRQGFSPLDFQHDGTKLVHWKPSQNGGELTLDADWAQIPDVFSRLALRDVNVAAFDMTPQGARLRLNIQLERHHAE</sequence>
<evidence type="ECO:0000313" key="2">
    <source>
        <dbReference type="EMBL" id="MDQ2258567.1"/>
    </source>
</evidence>
<comment type="caution">
    <text evidence="2">The sequence shown here is derived from an EMBL/GenBank/DDBJ whole genome shotgun (WGS) entry which is preliminary data.</text>
</comment>
<feature type="domain" description="DNA utilization protein HofO C-terminal" evidence="1">
    <location>
        <begin position="57"/>
        <end position="125"/>
    </location>
</feature>
<dbReference type="Pfam" id="PF25319">
    <property type="entry name" value="HofO"/>
    <property type="match status" value="1"/>
</dbReference>
<name>A0AAW8HFK1_9ENTR</name>